<dbReference type="AlphaFoldDB" id="A0AA36AP59"/>
<organism evidence="2 3">
    <name type="scientific">Octopus vulgaris</name>
    <name type="common">Common octopus</name>
    <dbReference type="NCBI Taxonomy" id="6645"/>
    <lineage>
        <taxon>Eukaryota</taxon>
        <taxon>Metazoa</taxon>
        <taxon>Spiralia</taxon>
        <taxon>Lophotrochozoa</taxon>
        <taxon>Mollusca</taxon>
        <taxon>Cephalopoda</taxon>
        <taxon>Coleoidea</taxon>
        <taxon>Octopodiformes</taxon>
        <taxon>Octopoda</taxon>
        <taxon>Incirrata</taxon>
        <taxon>Octopodidae</taxon>
        <taxon>Octopus</taxon>
    </lineage>
</organism>
<dbReference type="InterPro" id="IPR006652">
    <property type="entry name" value="Kelch_1"/>
</dbReference>
<evidence type="ECO:0000256" key="1">
    <source>
        <dbReference type="ARBA" id="ARBA00022441"/>
    </source>
</evidence>
<dbReference type="Pfam" id="PF24681">
    <property type="entry name" value="Kelch_KLHDC2_KLHL20_DRC7"/>
    <property type="match status" value="1"/>
</dbReference>
<name>A0AA36AP59_OCTVU</name>
<dbReference type="EMBL" id="OX597815">
    <property type="protein sequence ID" value="CAI9718202.1"/>
    <property type="molecule type" value="Genomic_DNA"/>
</dbReference>
<evidence type="ECO:0000313" key="3">
    <source>
        <dbReference type="Proteomes" id="UP001162480"/>
    </source>
</evidence>
<accession>A0AA36AP59</accession>
<dbReference type="Proteomes" id="UP001162480">
    <property type="component" value="Chromosome 2"/>
</dbReference>
<dbReference type="SUPFAM" id="SSF117281">
    <property type="entry name" value="Kelch motif"/>
    <property type="match status" value="2"/>
</dbReference>
<proteinExistence type="predicted"/>
<dbReference type="PANTHER" id="PTHR46375:SF3">
    <property type="entry name" value="KELCH REPEAT AND BTB DOMAIN-CONTAINING PROTEIN 13"/>
    <property type="match status" value="1"/>
</dbReference>
<keyword evidence="1" id="KW-0880">Kelch repeat</keyword>
<sequence length="327" mass="37052">MMKNEAEDTKEEDILYLFDKSGSGDVHYMTLNNDIDQIAYKPLNTVRWEQTSNVVNFEIAVVNNVLYIIGGYRKNAAICTGRLLCYNPKDGTWRKRTPMPTPRMRFSACVKDNVIYVVGGEKTGGCPTDCFEIYNTQTDVWKAGSRLPSPRVWISCTLLSEKSLFAAGGTLKGKGRNNFWIYECSQWQELDNHCPQTLPKCLDRMVMASVDDTIYFIGGVTTEKDRGKKVCMYTNPRVFAFKPHVSLGSYGSPDLICPWDLDLPSPQYPRCNATHLKLGCKIYLFGGSDFETETAVTQVESFDTQTKRWAKEFQIDKSDHLSLVLSL</sequence>
<gene>
    <name evidence="2" type="ORF">OCTVUL_1B028363</name>
</gene>
<keyword evidence="3" id="KW-1185">Reference proteome</keyword>
<reference evidence="2" key="1">
    <citation type="submission" date="2023-08" db="EMBL/GenBank/DDBJ databases">
        <authorList>
            <person name="Alioto T."/>
            <person name="Alioto T."/>
            <person name="Gomez Garrido J."/>
        </authorList>
    </citation>
    <scope>NUCLEOTIDE SEQUENCE</scope>
</reference>
<dbReference type="InterPro" id="IPR015915">
    <property type="entry name" value="Kelch-typ_b-propeller"/>
</dbReference>
<dbReference type="Gene3D" id="2.120.10.80">
    <property type="entry name" value="Kelch-type beta propeller"/>
    <property type="match status" value="2"/>
</dbReference>
<dbReference type="PANTHER" id="PTHR46375">
    <property type="entry name" value="KELCH REPEAT AND BTB DOMAIN-CONTAINING PROTEIN 13-RELATED"/>
    <property type="match status" value="1"/>
</dbReference>
<protein>
    <submittedName>
        <fullName evidence="2">Kelch 26</fullName>
    </submittedName>
</protein>
<dbReference type="InterPro" id="IPR052392">
    <property type="entry name" value="Kelch-BTB_domain-containing"/>
</dbReference>
<dbReference type="Pfam" id="PF01344">
    <property type="entry name" value="Kelch_1"/>
    <property type="match status" value="1"/>
</dbReference>
<dbReference type="SMART" id="SM00612">
    <property type="entry name" value="Kelch"/>
    <property type="match status" value="2"/>
</dbReference>
<evidence type="ECO:0000313" key="2">
    <source>
        <dbReference type="EMBL" id="CAI9718202.1"/>
    </source>
</evidence>